<dbReference type="KEGG" id="pej:FYC62_15760"/>
<accession>A0A5C0VPY7</accession>
<dbReference type="InterPro" id="IPR000073">
    <property type="entry name" value="AB_hydrolase_1"/>
</dbReference>
<name>A0A5C0VPY7_9SPHI</name>
<proteinExistence type="predicted"/>
<organism evidence="2 3">
    <name type="scientific">Pedobacter aquae</name>
    <dbReference type="NCBI Taxonomy" id="2605747"/>
    <lineage>
        <taxon>Bacteria</taxon>
        <taxon>Pseudomonadati</taxon>
        <taxon>Bacteroidota</taxon>
        <taxon>Sphingobacteriia</taxon>
        <taxon>Sphingobacteriales</taxon>
        <taxon>Sphingobacteriaceae</taxon>
        <taxon>Pedobacter</taxon>
    </lineage>
</organism>
<dbReference type="RefSeq" id="WP_149075634.1">
    <property type="nucleotide sequence ID" value="NZ_CP043329.1"/>
</dbReference>
<protein>
    <submittedName>
        <fullName evidence="2">Alpha/beta hydrolase</fullName>
    </submittedName>
</protein>
<sequence>MTNHYYQHPIALLHYYKFGKGPKAMLCFHGYGMHGKQFKLLEEQLGSDYTFYGFDLFFHKETKLKQQDLASIKQGITKVQLAKLFTDFCDEQQIHKFSILSYSMGSHYAATIVEEAPERILEFIAAAPSSFKPGWLVIFLSRKKLGNKLLEKLALSDKGMHQLLKFIKSLKVIDQKIYEILYQEIATYELRFSFYACLTYLKHLKMNHDKLVQNLNQHQIKSIFIFGARDKNYSVKIAEATLKRIHLAKQEILDANHELVNAEFPHHLKKLLHDN</sequence>
<gene>
    <name evidence="2" type="ORF">FYC62_15760</name>
</gene>
<evidence type="ECO:0000313" key="3">
    <source>
        <dbReference type="Proteomes" id="UP000323653"/>
    </source>
</evidence>
<dbReference type="InterPro" id="IPR029058">
    <property type="entry name" value="AB_hydrolase_fold"/>
</dbReference>
<keyword evidence="3" id="KW-1185">Reference proteome</keyword>
<dbReference type="SUPFAM" id="SSF53474">
    <property type="entry name" value="alpha/beta-Hydrolases"/>
    <property type="match status" value="1"/>
</dbReference>
<feature type="domain" description="AB hydrolase-1" evidence="1">
    <location>
        <begin position="24"/>
        <end position="131"/>
    </location>
</feature>
<evidence type="ECO:0000259" key="1">
    <source>
        <dbReference type="Pfam" id="PF00561"/>
    </source>
</evidence>
<evidence type="ECO:0000313" key="2">
    <source>
        <dbReference type="EMBL" id="QEK52964.1"/>
    </source>
</evidence>
<dbReference type="AlphaFoldDB" id="A0A5C0VPY7"/>
<keyword evidence="2" id="KW-0378">Hydrolase</keyword>
<dbReference type="Proteomes" id="UP000323653">
    <property type="component" value="Chromosome"/>
</dbReference>
<dbReference type="GO" id="GO:0016787">
    <property type="term" value="F:hydrolase activity"/>
    <property type="evidence" value="ECO:0007669"/>
    <property type="project" value="UniProtKB-KW"/>
</dbReference>
<dbReference type="Pfam" id="PF00561">
    <property type="entry name" value="Abhydrolase_1"/>
    <property type="match status" value="1"/>
</dbReference>
<reference evidence="2 3" key="1">
    <citation type="submission" date="2019-08" db="EMBL/GenBank/DDBJ databases">
        <title>Pedobacter sp. nov., isolated from Han river, South Korea.</title>
        <authorList>
            <person name="Lee D.-H."/>
            <person name="Kim Y.-S."/>
            <person name="Hwang E.-M."/>
            <person name="Le Tran T.C."/>
            <person name="Cha C.-J."/>
        </authorList>
    </citation>
    <scope>NUCLEOTIDE SEQUENCE [LARGE SCALE GENOMIC DNA]</scope>
    <source>
        <strain evidence="2 3">CJ43</strain>
    </source>
</reference>
<dbReference type="EMBL" id="CP043329">
    <property type="protein sequence ID" value="QEK52964.1"/>
    <property type="molecule type" value="Genomic_DNA"/>
</dbReference>
<dbReference type="Gene3D" id="3.40.50.1820">
    <property type="entry name" value="alpha/beta hydrolase"/>
    <property type="match status" value="1"/>
</dbReference>